<dbReference type="AlphaFoldDB" id="A0A8K0H5B2"/>
<accession>A0A8K0H5B2</accession>
<evidence type="ECO:0000313" key="2">
    <source>
        <dbReference type="EMBL" id="KAF3445899.1"/>
    </source>
</evidence>
<dbReference type="EMBL" id="VOIH02000005">
    <property type="protein sequence ID" value="KAF3445899.1"/>
    <property type="molecule type" value="Genomic_DNA"/>
</dbReference>
<sequence length="199" mass="23303">MTYHDRSILKGMSLKEVSLEVEQCELKGCPLKSTSVHVRVCETLHYTRSEYVRCNDRHLIWFKVQSSSFSPFKPESVTRSDSREPLHDPKMVGKSDRFYGEVSDVESRYEPPKKGLKDDPIVLSDSEEVNQEYELEFDTKLQSIKKKLKGDLEDMNFEMSYVRVNKKDYQDSNNNEDEDPETPPHYHSDEFYDGSLNEE</sequence>
<reference evidence="2" key="1">
    <citation type="submission" date="2020-03" db="EMBL/GenBank/DDBJ databases">
        <title>A high-quality chromosome-level genome assembly of a woody plant with both climbing and erect habits, Rhamnella rubrinervis.</title>
        <authorList>
            <person name="Lu Z."/>
            <person name="Yang Y."/>
            <person name="Zhu X."/>
            <person name="Sun Y."/>
        </authorList>
    </citation>
    <scope>NUCLEOTIDE SEQUENCE</scope>
    <source>
        <strain evidence="2">BYM</strain>
        <tissue evidence="2">Leaf</tissue>
    </source>
</reference>
<comment type="caution">
    <text evidence="2">The sequence shown here is derived from an EMBL/GenBank/DDBJ whole genome shotgun (WGS) entry which is preliminary data.</text>
</comment>
<feature type="region of interest" description="Disordered" evidence="1">
    <location>
        <begin position="73"/>
        <end position="93"/>
    </location>
</feature>
<dbReference type="Proteomes" id="UP000796880">
    <property type="component" value="Unassembled WGS sequence"/>
</dbReference>
<evidence type="ECO:0000256" key="1">
    <source>
        <dbReference type="SAM" id="MobiDB-lite"/>
    </source>
</evidence>
<evidence type="ECO:0000313" key="3">
    <source>
        <dbReference type="Proteomes" id="UP000796880"/>
    </source>
</evidence>
<protein>
    <submittedName>
        <fullName evidence="2">Uncharacterized protein</fullName>
    </submittedName>
</protein>
<keyword evidence="3" id="KW-1185">Reference proteome</keyword>
<feature type="region of interest" description="Disordered" evidence="1">
    <location>
        <begin position="164"/>
        <end position="199"/>
    </location>
</feature>
<gene>
    <name evidence="2" type="ORF">FNV43_RR11076</name>
</gene>
<name>A0A8K0H5B2_9ROSA</name>
<feature type="compositionally biased region" description="Basic and acidic residues" evidence="1">
    <location>
        <begin position="76"/>
        <end position="93"/>
    </location>
</feature>
<organism evidence="2 3">
    <name type="scientific">Rhamnella rubrinervis</name>
    <dbReference type="NCBI Taxonomy" id="2594499"/>
    <lineage>
        <taxon>Eukaryota</taxon>
        <taxon>Viridiplantae</taxon>
        <taxon>Streptophyta</taxon>
        <taxon>Embryophyta</taxon>
        <taxon>Tracheophyta</taxon>
        <taxon>Spermatophyta</taxon>
        <taxon>Magnoliopsida</taxon>
        <taxon>eudicotyledons</taxon>
        <taxon>Gunneridae</taxon>
        <taxon>Pentapetalae</taxon>
        <taxon>rosids</taxon>
        <taxon>fabids</taxon>
        <taxon>Rosales</taxon>
        <taxon>Rhamnaceae</taxon>
        <taxon>rhamnoid group</taxon>
        <taxon>Rhamneae</taxon>
        <taxon>Rhamnella</taxon>
    </lineage>
</organism>
<proteinExistence type="predicted"/>